<sequence>MSLIQIVNGGFTPTQAISTKGQRRCSQRVVDGYSLGNSSFTKGLIHGFW</sequence>
<evidence type="ECO:0000313" key="1">
    <source>
        <dbReference type="EMBL" id="MBX71380.1"/>
    </source>
</evidence>
<dbReference type="EMBL" id="GGEC01090896">
    <property type="protein sequence ID" value="MBX71380.1"/>
    <property type="molecule type" value="Transcribed_RNA"/>
</dbReference>
<organism evidence="1">
    <name type="scientific">Rhizophora mucronata</name>
    <name type="common">Asiatic mangrove</name>
    <dbReference type="NCBI Taxonomy" id="61149"/>
    <lineage>
        <taxon>Eukaryota</taxon>
        <taxon>Viridiplantae</taxon>
        <taxon>Streptophyta</taxon>
        <taxon>Embryophyta</taxon>
        <taxon>Tracheophyta</taxon>
        <taxon>Spermatophyta</taxon>
        <taxon>Magnoliopsida</taxon>
        <taxon>eudicotyledons</taxon>
        <taxon>Gunneridae</taxon>
        <taxon>Pentapetalae</taxon>
        <taxon>rosids</taxon>
        <taxon>fabids</taxon>
        <taxon>Malpighiales</taxon>
        <taxon>Rhizophoraceae</taxon>
        <taxon>Rhizophora</taxon>
    </lineage>
</organism>
<protein>
    <submittedName>
        <fullName evidence="1">Uncharacterized protein</fullName>
    </submittedName>
</protein>
<name>A0A2P2QWJ8_RHIMU</name>
<accession>A0A2P2QWJ8</accession>
<proteinExistence type="predicted"/>
<dbReference type="AlphaFoldDB" id="A0A2P2QWJ8"/>
<reference evidence="1" key="1">
    <citation type="submission" date="2018-02" db="EMBL/GenBank/DDBJ databases">
        <title>Rhizophora mucronata_Transcriptome.</title>
        <authorList>
            <person name="Meera S.P."/>
            <person name="Sreeshan A."/>
            <person name="Augustine A."/>
        </authorList>
    </citation>
    <scope>NUCLEOTIDE SEQUENCE</scope>
    <source>
        <tissue evidence="1">Leaf</tissue>
    </source>
</reference>